<evidence type="ECO:0000313" key="1">
    <source>
        <dbReference type="EMBL" id="PWI59097.1"/>
    </source>
</evidence>
<dbReference type="Proteomes" id="UP000245380">
    <property type="component" value="Unassembled WGS sequence"/>
</dbReference>
<dbReference type="PANTHER" id="PTHR37953:SF1">
    <property type="entry name" value="UPF0127 PROTEIN MJ1496"/>
    <property type="match status" value="1"/>
</dbReference>
<dbReference type="Gene3D" id="2.60.120.1140">
    <property type="entry name" value="Protein of unknown function DUF192"/>
    <property type="match status" value="1"/>
</dbReference>
<dbReference type="AlphaFoldDB" id="A0A2U3DCT8"/>
<proteinExistence type="predicted"/>
<reference evidence="1 2" key="1">
    <citation type="submission" date="2016-11" db="EMBL/GenBank/DDBJ databases">
        <title>Comparative genomics of Acidibacillus ferroxidans species.</title>
        <authorList>
            <person name="Oliveira G."/>
            <person name="Nunes G."/>
            <person name="Oliveira R."/>
            <person name="Araujo F."/>
            <person name="Salim A."/>
            <person name="Scholte L."/>
            <person name="Morais D."/>
            <person name="Nancucheo I."/>
            <person name="Johnson D.B."/>
            <person name="Grail B."/>
            <person name="Bittencourt J."/>
            <person name="Valadares R."/>
        </authorList>
    </citation>
    <scope>NUCLEOTIDE SEQUENCE [LARGE SCALE GENOMIC DNA]</scope>
    <source>
        <strain evidence="1 2">Y002</strain>
    </source>
</reference>
<keyword evidence="2" id="KW-1185">Reference proteome</keyword>
<sequence length="118" mass="13642">MNRRTDSVISTGVYVAHSFWQKFRGLMGTSTLSKDEGMLFPRTHAVHMFFMRYPLLIVYLSTDFTVLQMIELNPWEVSPIVWDASWVLELPTSKNQEIFLGDTLQIFPTILAKSPDNK</sequence>
<dbReference type="InterPro" id="IPR003795">
    <property type="entry name" value="DUF192"/>
</dbReference>
<dbReference type="EMBL" id="MPDK01000001">
    <property type="protein sequence ID" value="PWI59097.1"/>
    <property type="molecule type" value="Genomic_DNA"/>
</dbReference>
<protein>
    <recommendedName>
        <fullName evidence="3">DUF192 domain-containing protein</fullName>
    </recommendedName>
</protein>
<evidence type="ECO:0000313" key="2">
    <source>
        <dbReference type="Proteomes" id="UP000245380"/>
    </source>
</evidence>
<dbReference type="PANTHER" id="PTHR37953">
    <property type="entry name" value="UPF0127 PROTEIN MJ1496"/>
    <property type="match status" value="1"/>
</dbReference>
<comment type="caution">
    <text evidence="1">The sequence shown here is derived from an EMBL/GenBank/DDBJ whole genome shotgun (WGS) entry which is preliminary data.</text>
</comment>
<evidence type="ECO:0008006" key="3">
    <source>
        <dbReference type="Google" id="ProtNLM"/>
    </source>
</evidence>
<dbReference type="InterPro" id="IPR038695">
    <property type="entry name" value="Saro_0823-like_sf"/>
</dbReference>
<gene>
    <name evidence="1" type="ORF">BM613_00315</name>
</gene>
<name>A0A2U3DCT8_SULT2</name>
<accession>A0A2U3DCT8</accession>
<dbReference type="Pfam" id="PF02643">
    <property type="entry name" value="DUF192"/>
    <property type="match status" value="1"/>
</dbReference>
<organism evidence="1 2">
    <name type="scientific">Sulfoacidibacillus thermotolerans</name>
    <name type="common">Acidibacillus sulfuroxidans</name>
    <dbReference type="NCBI Taxonomy" id="1765684"/>
    <lineage>
        <taxon>Bacteria</taxon>
        <taxon>Bacillati</taxon>
        <taxon>Bacillota</taxon>
        <taxon>Bacilli</taxon>
        <taxon>Bacillales</taxon>
        <taxon>Alicyclobacillaceae</taxon>
        <taxon>Sulfoacidibacillus</taxon>
    </lineage>
</organism>